<protein>
    <submittedName>
        <fullName evidence="1">Branched-subunit amino acid aminotransferase/4-amino-4-deoxychorismate lyase</fullName>
    </submittedName>
</protein>
<reference evidence="1 2" key="1">
    <citation type="submission" date="2020-08" db="EMBL/GenBank/DDBJ databases">
        <title>Genomic Encyclopedia of Type Strains, Phase IV (KMG-IV): sequencing the most valuable type-strain genomes for metagenomic binning, comparative biology and taxonomic classification.</title>
        <authorList>
            <person name="Goeker M."/>
        </authorList>
    </citation>
    <scope>NUCLEOTIDE SEQUENCE [LARGE SCALE GENOMIC DNA]</scope>
    <source>
        <strain evidence="1 2">DSM 44197</strain>
    </source>
</reference>
<organism evidence="1 2">
    <name type="scientific">Actinomadura namibiensis</name>
    <dbReference type="NCBI Taxonomy" id="182080"/>
    <lineage>
        <taxon>Bacteria</taxon>
        <taxon>Bacillati</taxon>
        <taxon>Actinomycetota</taxon>
        <taxon>Actinomycetes</taxon>
        <taxon>Streptosporangiales</taxon>
        <taxon>Thermomonosporaceae</taxon>
        <taxon>Actinomadura</taxon>
    </lineage>
</organism>
<dbReference type="AlphaFoldDB" id="A0A7W3QMM4"/>
<keyword evidence="1" id="KW-0456">Lyase</keyword>
<dbReference type="RefSeq" id="WP_182844429.1">
    <property type="nucleotide sequence ID" value="NZ_BAAALP010000018.1"/>
</dbReference>
<keyword evidence="1" id="KW-0808">Transferase</keyword>
<dbReference type="GO" id="GO:0016829">
    <property type="term" value="F:lyase activity"/>
    <property type="evidence" value="ECO:0007669"/>
    <property type="project" value="UniProtKB-KW"/>
</dbReference>
<dbReference type="Gene3D" id="3.20.10.10">
    <property type="entry name" value="D-amino Acid Aminotransferase, subunit A, domain 2"/>
    <property type="match status" value="1"/>
</dbReference>
<dbReference type="NCBIfam" id="NF006734">
    <property type="entry name" value="PRK09266.1"/>
    <property type="match status" value="1"/>
</dbReference>
<dbReference type="InterPro" id="IPR043131">
    <property type="entry name" value="BCAT-like_N"/>
</dbReference>
<evidence type="ECO:0000313" key="1">
    <source>
        <dbReference type="EMBL" id="MBA8952168.1"/>
    </source>
</evidence>
<name>A0A7W3QMM4_ACTNM</name>
<accession>A0A7W3QMM4</accession>
<dbReference type="InterPro" id="IPR001544">
    <property type="entry name" value="Aminotrans_IV"/>
</dbReference>
<dbReference type="Proteomes" id="UP000572680">
    <property type="component" value="Unassembled WGS sequence"/>
</dbReference>
<keyword evidence="1" id="KW-0032">Aminotransferase</keyword>
<proteinExistence type="predicted"/>
<dbReference type="EMBL" id="JACJIA010000004">
    <property type="protein sequence ID" value="MBA8952168.1"/>
    <property type="molecule type" value="Genomic_DNA"/>
</dbReference>
<sequence length="252" mass="27118">MDARTEIDGRAPAVADLLVPALVNHGHLTVTQVRDRAVRGLDLHLARLDAANRELFGVPLDGDRVRRLVRHALAGDRDATVRVNAFRRDGGDTAVMVTVREPHEAPAAPRALRPVTYRRPFAHLKHTGSFAQLQHMALAQRDGFDDVLLTDPDGVVSETGIANLLVHDGETFVWPDAPALPGITMLLLERAGIGARRRTVHLADLPGCAAAFVTNSSGVSPVGRVGDTPIPRDPGIAEHLDAVYASIPWDAL</sequence>
<dbReference type="Pfam" id="PF01063">
    <property type="entry name" value="Aminotran_4"/>
    <property type="match status" value="1"/>
</dbReference>
<dbReference type="InterPro" id="IPR043132">
    <property type="entry name" value="BCAT-like_C"/>
</dbReference>
<dbReference type="GO" id="GO:0008483">
    <property type="term" value="F:transaminase activity"/>
    <property type="evidence" value="ECO:0007669"/>
    <property type="project" value="UniProtKB-KW"/>
</dbReference>
<dbReference type="InterPro" id="IPR036038">
    <property type="entry name" value="Aminotransferase-like"/>
</dbReference>
<keyword evidence="2" id="KW-1185">Reference proteome</keyword>
<evidence type="ECO:0000313" key="2">
    <source>
        <dbReference type="Proteomes" id="UP000572680"/>
    </source>
</evidence>
<dbReference type="Gene3D" id="3.30.470.10">
    <property type="match status" value="1"/>
</dbReference>
<dbReference type="SUPFAM" id="SSF56752">
    <property type="entry name" value="D-aminoacid aminotransferase-like PLP-dependent enzymes"/>
    <property type="match status" value="1"/>
</dbReference>
<gene>
    <name evidence="1" type="ORF">HNR61_003808</name>
</gene>
<comment type="caution">
    <text evidence="1">The sequence shown here is derived from an EMBL/GenBank/DDBJ whole genome shotgun (WGS) entry which is preliminary data.</text>
</comment>